<dbReference type="EMBL" id="EQ962654">
    <property type="protein sequence ID" value="EED19025.1"/>
    <property type="molecule type" value="Genomic_DNA"/>
</dbReference>
<evidence type="ECO:0000256" key="1">
    <source>
        <dbReference type="SAM" id="MobiDB-lite"/>
    </source>
</evidence>
<dbReference type="SUPFAM" id="SSF52540">
    <property type="entry name" value="P-loop containing nucleoside triphosphate hydrolases"/>
    <property type="match status" value="1"/>
</dbReference>
<feature type="region of interest" description="Disordered" evidence="1">
    <location>
        <begin position="192"/>
        <end position="219"/>
    </location>
</feature>
<dbReference type="OrthoDB" id="1658288at2759"/>
<dbReference type="Gene3D" id="3.40.50.300">
    <property type="entry name" value="P-loop containing nucleotide triphosphate hydrolases"/>
    <property type="match status" value="1"/>
</dbReference>
<dbReference type="Proteomes" id="UP000001745">
    <property type="component" value="Unassembled WGS sequence"/>
</dbReference>
<evidence type="ECO:0000313" key="3">
    <source>
        <dbReference type="Proteomes" id="UP000001745"/>
    </source>
</evidence>
<dbReference type="RefSeq" id="XP_002479459.1">
    <property type="nucleotide sequence ID" value="XM_002479414.1"/>
</dbReference>
<dbReference type="PhylomeDB" id="B8M625"/>
<dbReference type="eggNOG" id="KOG1840">
    <property type="taxonomic scope" value="Eukaryota"/>
</dbReference>
<keyword evidence="3" id="KW-1185">Reference proteome</keyword>
<reference evidence="3" key="1">
    <citation type="journal article" date="2015" name="Genome Announc.">
        <title>Genome sequence of the AIDS-associated pathogen Penicillium marneffei (ATCC18224) and its near taxonomic relative Talaromyces stipitatus (ATCC10500).</title>
        <authorList>
            <person name="Nierman W.C."/>
            <person name="Fedorova-Abrams N.D."/>
            <person name="Andrianopoulos A."/>
        </authorList>
    </citation>
    <scope>NUCLEOTIDE SEQUENCE [LARGE SCALE GENOMIC DNA]</scope>
    <source>
        <strain evidence="3">ATCC 10500 / CBS 375.48 / QM 6759 / NRRL 1006</strain>
    </source>
</reference>
<dbReference type="AlphaFoldDB" id="B8M625"/>
<gene>
    <name evidence="2" type="ORF">TSTA_023600</name>
</gene>
<dbReference type="STRING" id="441959.B8M625"/>
<proteinExistence type="predicted"/>
<dbReference type="GeneID" id="8109542"/>
<sequence>MAKLCCSHCGILSKAVFSNSHFYYTSSDENRFLAETTSHAKPSSTVPFERDEMFVGREDIIMSIEDAVQEGSGWTSKRAALVGLEGVGDRVYIPCSRICANTWTVWIHASNTTRFEQGYRDIATVAKVPGRDDPKANILQLVNEWLCDDTNGRWSIVLDNTDDIDTFFNTSSKRVPLVDHLPHVSHGSILATSRNQISDSGTEHSGRSWSGDTSEADEY</sequence>
<dbReference type="InParanoid" id="B8M625"/>
<accession>B8M625</accession>
<evidence type="ECO:0000313" key="2">
    <source>
        <dbReference type="EMBL" id="EED19025.1"/>
    </source>
</evidence>
<protein>
    <submittedName>
        <fullName evidence="2">Uncharacterized protein</fullName>
    </submittedName>
</protein>
<dbReference type="OMA" id="RICANTW"/>
<dbReference type="HOGENOM" id="CLU_1262266_0_0_1"/>
<dbReference type="InterPro" id="IPR027417">
    <property type="entry name" value="P-loop_NTPase"/>
</dbReference>
<name>B8M625_TALSN</name>
<dbReference type="VEuPathDB" id="FungiDB:TSTA_023600"/>
<organism evidence="2 3">
    <name type="scientific">Talaromyces stipitatus (strain ATCC 10500 / CBS 375.48 / QM 6759 / NRRL 1006)</name>
    <name type="common">Penicillium stipitatum</name>
    <dbReference type="NCBI Taxonomy" id="441959"/>
    <lineage>
        <taxon>Eukaryota</taxon>
        <taxon>Fungi</taxon>
        <taxon>Dikarya</taxon>
        <taxon>Ascomycota</taxon>
        <taxon>Pezizomycotina</taxon>
        <taxon>Eurotiomycetes</taxon>
        <taxon>Eurotiomycetidae</taxon>
        <taxon>Eurotiales</taxon>
        <taxon>Trichocomaceae</taxon>
        <taxon>Talaromyces</taxon>
        <taxon>Talaromyces sect. Talaromyces</taxon>
    </lineage>
</organism>